<keyword evidence="4" id="KW-1185">Reference proteome</keyword>
<keyword evidence="2" id="KW-1133">Transmembrane helix</keyword>
<keyword evidence="2" id="KW-0812">Transmembrane</keyword>
<accession>A0A9P4GBV6</accession>
<evidence type="ECO:0000313" key="3">
    <source>
        <dbReference type="EMBL" id="KAF1843003.1"/>
    </source>
</evidence>
<dbReference type="EMBL" id="ML976617">
    <property type="protein sequence ID" value="KAF1843003.1"/>
    <property type="molecule type" value="Genomic_DNA"/>
</dbReference>
<dbReference type="GeneID" id="63850933"/>
<comment type="caution">
    <text evidence="3">The sequence shown here is derived from an EMBL/GenBank/DDBJ whole genome shotgun (WGS) entry which is preliminary data.</text>
</comment>
<organism evidence="3 4">
    <name type="scientific">Cucurbitaria berberidis CBS 394.84</name>
    <dbReference type="NCBI Taxonomy" id="1168544"/>
    <lineage>
        <taxon>Eukaryota</taxon>
        <taxon>Fungi</taxon>
        <taxon>Dikarya</taxon>
        <taxon>Ascomycota</taxon>
        <taxon>Pezizomycotina</taxon>
        <taxon>Dothideomycetes</taxon>
        <taxon>Pleosporomycetidae</taxon>
        <taxon>Pleosporales</taxon>
        <taxon>Pleosporineae</taxon>
        <taxon>Cucurbitariaceae</taxon>
        <taxon>Cucurbitaria</taxon>
    </lineage>
</organism>
<dbReference type="AlphaFoldDB" id="A0A9P4GBV6"/>
<sequence length="89" mass="9456">MDRGIPAKAVSLHDALLGLVVLYANTTSILSLSLPLSSKRPPVASSMPQRLKTRNGRFARSRVPSHVSSSASRPLTTDHLVVGTDDAHA</sequence>
<feature type="transmembrane region" description="Helical" evidence="2">
    <location>
        <begin position="15"/>
        <end position="37"/>
    </location>
</feature>
<evidence type="ECO:0000256" key="1">
    <source>
        <dbReference type="SAM" id="MobiDB-lite"/>
    </source>
</evidence>
<name>A0A9P4GBV6_9PLEO</name>
<feature type="compositionally biased region" description="Basic residues" evidence="1">
    <location>
        <begin position="51"/>
        <end position="60"/>
    </location>
</feature>
<reference evidence="3" key="1">
    <citation type="submission" date="2020-01" db="EMBL/GenBank/DDBJ databases">
        <authorList>
            <consortium name="DOE Joint Genome Institute"/>
            <person name="Haridas S."/>
            <person name="Albert R."/>
            <person name="Binder M."/>
            <person name="Bloem J."/>
            <person name="Labutti K."/>
            <person name="Salamov A."/>
            <person name="Andreopoulos B."/>
            <person name="Baker S.E."/>
            <person name="Barry K."/>
            <person name="Bills G."/>
            <person name="Bluhm B.H."/>
            <person name="Cannon C."/>
            <person name="Castanera R."/>
            <person name="Culley D.E."/>
            <person name="Daum C."/>
            <person name="Ezra D."/>
            <person name="Gonzalez J.B."/>
            <person name="Henrissat B."/>
            <person name="Kuo A."/>
            <person name="Liang C."/>
            <person name="Lipzen A."/>
            <person name="Lutzoni F."/>
            <person name="Magnuson J."/>
            <person name="Mondo S."/>
            <person name="Nolan M."/>
            <person name="Ohm R."/>
            <person name="Pangilinan J."/>
            <person name="Park H.-J."/>
            <person name="Ramirez L."/>
            <person name="Alfaro M."/>
            <person name="Sun H."/>
            <person name="Tritt A."/>
            <person name="Yoshinaga Y."/>
            <person name="Zwiers L.-H."/>
            <person name="Turgeon B.G."/>
            <person name="Goodwin S.B."/>
            <person name="Spatafora J.W."/>
            <person name="Crous P.W."/>
            <person name="Grigoriev I.V."/>
        </authorList>
    </citation>
    <scope>NUCLEOTIDE SEQUENCE</scope>
    <source>
        <strain evidence="3">CBS 394.84</strain>
    </source>
</reference>
<dbReference type="Proteomes" id="UP000800039">
    <property type="component" value="Unassembled WGS sequence"/>
</dbReference>
<protein>
    <submittedName>
        <fullName evidence="3">Uncharacterized protein</fullName>
    </submittedName>
</protein>
<dbReference type="RefSeq" id="XP_040785566.1">
    <property type="nucleotide sequence ID" value="XM_040933682.1"/>
</dbReference>
<proteinExistence type="predicted"/>
<gene>
    <name evidence="3" type="ORF">K460DRAFT_367932</name>
</gene>
<evidence type="ECO:0000256" key="2">
    <source>
        <dbReference type="SAM" id="Phobius"/>
    </source>
</evidence>
<keyword evidence="2" id="KW-0472">Membrane</keyword>
<feature type="compositionally biased region" description="Low complexity" evidence="1">
    <location>
        <begin position="61"/>
        <end position="74"/>
    </location>
</feature>
<evidence type="ECO:0000313" key="4">
    <source>
        <dbReference type="Proteomes" id="UP000800039"/>
    </source>
</evidence>
<feature type="region of interest" description="Disordered" evidence="1">
    <location>
        <begin position="38"/>
        <end position="89"/>
    </location>
</feature>